<dbReference type="Proteomes" id="UP000221250">
    <property type="component" value="Segment"/>
</dbReference>
<protein>
    <submittedName>
        <fullName evidence="1">Uncharacterized protein</fullName>
    </submittedName>
</protein>
<sequence>MQFISQGAKLVTDNLNVARKRMFLITSDVARPTASDSLASLMAKIDKARSFIHGKQSDNSMLCTRAAGWAGNHYFHTLVGPMRYDWSDEDSGGSTLYLNMALTAYSELSAFKRMYSIGSAPQPGLGFVADTGTLHDTAADKYEDVSTAMVVRFPTMILPHFEGSVIDGQVFDTVDEAITNSTSASGSIGTIGSYESRTARYIQTWYQTANNAGQITYYGNATILSNYAAGQEYVVSSQVAANATTARLVFSNYWSRYGTRYFSGGGWNYTTTRSRQLSLNKSIDAHRFYSKGNSQTNTPSYLFDHAFMPVLMPDNSVYIQIADFVQDLIQTGQSAVATLPQVKSNLQDLPQSNQLFSL</sequence>
<organism evidence="1 2">
    <name type="scientific">Erwinia phage vB_EamM_Yoloswag</name>
    <dbReference type="NCBI Taxonomy" id="1958956"/>
    <lineage>
        <taxon>Viruses</taxon>
        <taxon>Duplodnaviria</taxon>
        <taxon>Heunggongvirae</taxon>
        <taxon>Uroviricota</taxon>
        <taxon>Caudoviricetes</taxon>
        <taxon>Yoloswagvirus</taxon>
        <taxon>Yoloswagvirus yoloswag</taxon>
    </lineage>
</organism>
<accession>A0A1S6L319</accession>
<evidence type="ECO:0000313" key="2">
    <source>
        <dbReference type="Proteomes" id="UP000221250"/>
    </source>
</evidence>
<reference evidence="1 2" key="1">
    <citation type="submission" date="2017-01" db="EMBL/GenBank/DDBJ databases">
        <authorList>
            <person name="Mah S.A."/>
            <person name="Swanson W.J."/>
            <person name="Moy G.W."/>
            <person name="Vacquier V.D."/>
        </authorList>
    </citation>
    <scope>NUCLEOTIDE SEQUENCE [LARGE SCALE GENOMIC DNA]</scope>
</reference>
<proteinExistence type="predicted"/>
<name>A0A1S6L319_9CAUD</name>
<keyword evidence="2" id="KW-1185">Reference proteome</keyword>
<evidence type="ECO:0000313" key="1">
    <source>
        <dbReference type="EMBL" id="AQT28563.1"/>
    </source>
</evidence>
<gene>
    <name evidence="1" type="ORF">YOLOSWAG_80</name>
</gene>
<dbReference type="EMBL" id="KY448244">
    <property type="protein sequence ID" value="AQT28563.1"/>
    <property type="molecule type" value="Genomic_DNA"/>
</dbReference>